<feature type="region of interest" description="Disordered" evidence="1">
    <location>
        <begin position="1"/>
        <end position="36"/>
    </location>
</feature>
<comment type="caution">
    <text evidence="2">The sequence shown here is derived from an EMBL/GenBank/DDBJ whole genome shotgun (WGS) entry which is preliminary data.</text>
</comment>
<accession>A0AAV4PD30</accession>
<evidence type="ECO:0000313" key="3">
    <source>
        <dbReference type="Proteomes" id="UP001054945"/>
    </source>
</evidence>
<reference evidence="2 3" key="1">
    <citation type="submission" date="2021-06" db="EMBL/GenBank/DDBJ databases">
        <title>Caerostris extrusa draft genome.</title>
        <authorList>
            <person name="Kono N."/>
            <person name="Arakawa K."/>
        </authorList>
    </citation>
    <scope>NUCLEOTIDE SEQUENCE [LARGE SCALE GENOMIC DNA]</scope>
</reference>
<evidence type="ECO:0000256" key="1">
    <source>
        <dbReference type="SAM" id="MobiDB-lite"/>
    </source>
</evidence>
<protein>
    <submittedName>
        <fullName evidence="2">Uncharacterized protein</fullName>
    </submittedName>
</protein>
<name>A0AAV4PD30_CAEEX</name>
<dbReference type="Proteomes" id="UP001054945">
    <property type="component" value="Unassembled WGS sequence"/>
</dbReference>
<evidence type="ECO:0000313" key="2">
    <source>
        <dbReference type="EMBL" id="GIX94504.1"/>
    </source>
</evidence>
<keyword evidence="3" id="KW-1185">Reference proteome</keyword>
<proteinExistence type="predicted"/>
<dbReference type="AlphaFoldDB" id="A0AAV4PD30"/>
<gene>
    <name evidence="2" type="ORF">CEXT_682201</name>
</gene>
<organism evidence="2 3">
    <name type="scientific">Caerostris extrusa</name>
    <name type="common">Bark spider</name>
    <name type="synonym">Caerostris bankana</name>
    <dbReference type="NCBI Taxonomy" id="172846"/>
    <lineage>
        <taxon>Eukaryota</taxon>
        <taxon>Metazoa</taxon>
        <taxon>Ecdysozoa</taxon>
        <taxon>Arthropoda</taxon>
        <taxon>Chelicerata</taxon>
        <taxon>Arachnida</taxon>
        <taxon>Araneae</taxon>
        <taxon>Araneomorphae</taxon>
        <taxon>Entelegynae</taxon>
        <taxon>Araneoidea</taxon>
        <taxon>Araneidae</taxon>
        <taxon>Caerostris</taxon>
    </lineage>
</organism>
<sequence>MLETVITPSPKAHVTDDRCRESNPNPARQKPRLSRRAQVQARNILIKNCQCKDLARQTFTSEVFPLDLRRPTGDSFCTVTQFVVIIVALNSKAKERRHHKHSVLRFLMLANQMPRDLIPIPPYRHKKCETRDFSLPWQWGKQQMSSLHCNPWKRKVVLLQRKSAAAGMNLRCSHRREQQKAFTSGDFYHS</sequence>
<dbReference type="EMBL" id="BPLR01004385">
    <property type="protein sequence ID" value="GIX94504.1"/>
    <property type="molecule type" value="Genomic_DNA"/>
</dbReference>